<dbReference type="EMBL" id="CP000790">
    <property type="protein sequence ID" value="ABU74101.1"/>
    <property type="molecule type" value="Genomic_DNA"/>
</dbReference>
<name>A7N6M8_VIBC1</name>
<evidence type="ECO:0008006" key="4">
    <source>
        <dbReference type="Google" id="ProtNLM"/>
    </source>
</evidence>
<evidence type="ECO:0000313" key="3">
    <source>
        <dbReference type="Proteomes" id="UP000008152"/>
    </source>
</evidence>
<keyword evidence="1" id="KW-0175">Coiled coil</keyword>
<dbReference type="PATRIC" id="fig|338187.25.peg.4123"/>
<proteinExistence type="predicted"/>
<dbReference type="SUPFAM" id="SSF103088">
    <property type="entry name" value="OmpA-like"/>
    <property type="match status" value="1"/>
</dbReference>
<dbReference type="Proteomes" id="UP000008152">
    <property type="component" value="Chromosome II"/>
</dbReference>
<gene>
    <name evidence="2" type="ordered locus">VIBHAR_06209</name>
</gene>
<reference evidence="2 3" key="1">
    <citation type="submission" date="2007-08" db="EMBL/GenBank/DDBJ databases">
        <authorList>
            <consortium name="The Vibrio harveyi Genome Sequencing Project"/>
            <person name="Bassler B."/>
            <person name="Clifton S.W."/>
            <person name="Fulton L."/>
            <person name="Delehaunty K."/>
            <person name="Fronick C."/>
            <person name="Harrison M."/>
            <person name="Markivic C."/>
            <person name="Fulton R."/>
            <person name="Tin-Wollam A.-M."/>
            <person name="Shah N."/>
            <person name="Pepin K."/>
            <person name="Nash W."/>
            <person name="Thiruvilangam P."/>
            <person name="Bhonagiri V."/>
            <person name="Waters C."/>
            <person name="Tu K.C."/>
            <person name="Irgon J."/>
            <person name="Wilson R.K."/>
        </authorList>
    </citation>
    <scope>NUCLEOTIDE SEQUENCE [LARGE SCALE GENOMIC DNA]</scope>
    <source>
        <strain evidence="3">ATCC BAA-1116 / BB120</strain>
    </source>
</reference>
<dbReference type="RefSeq" id="WP_012129691.1">
    <property type="nucleotide sequence ID" value="NC_009784.1"/>
</dbReference>
<dbReference type="KEGG" id="vha:VIBHAR_06209"/>
<organism evidence="2 3">
    <name type="scientific">Vibrio campbellii (strain ATCC BAA-1116)</name>
    <dbReference type="NCBI Taxonomy" id="2902295"/>
    <lineage>
        <taxon>Bacteria</taxon>
        <taxon>Pseudomonadati</taxon>
        <taxon>Pseudomonadota</taxon>
        <taxon>Gammaproteobacteria</taxon>
        <taxon>Vibrionales</taxon>
        <taxon>Vibrionaceae</taxon>
        <taxon>Vibrio</taxon>
    </lineage>
</organism>
<protein>
    <recommendedName>
        <fullName evidence="4">OmpA-like domain-containing protein</fullName>
    </recommendedName>
</protein>
<dbReference type="Gene3D" id="3.30.1330.60">
    <property type="entry name" value="OmpA-like domain"/>
    <property type="match status" value="1"/>
</dbReference>
<sequence length="1585" mass="179010">MGFQFDQEVYLFGAYFERKETDEGNFFPNWHQESDLTEKTELDGKIRPIPQTPIMVNAIAGMDSQLWGTTLEGKIVELGMGEPLSKSAAQPLNGEKVDGEETVTEDKENFMILHPGARKEDIQKDIDYELSFPPISWLSQMIAPPDYKDGGASDVATLAENIKHFATTIDGVVDGKRQTGVKFKLTKIKPSQLAAKYEEETDGKLSEEQKAYNSWYDKQQKKPYLQGFIVPRVHTCAVLFTDPFYAGAEVTLVQPLKQIKPGESESAGETIIATQTVIQRKPRWDDRIENNVLPSALLHLDPIDAKDGFYLIRVAFREQEWLEFEKELYQRLKLPESVIRANVKKSKAFIGNTDEVQDVYTYELHERLIFKETAGIGKMACVCGDMITLEETLIQQFPSQLPEYSVYASKGVTYHNQSKPGLASLSLSSAIMKTYDSLSSDFLSIEGAKVYGTFGDMAKTIGQALWENAEAGNLPDFIMSGLSLKAAFAACKDAQQTIDISKTLVALPLSVKDYRKLILKKTVINIPYIKQAFKDNGQTKIFRGLGRLSKDFLSGTNQALPVIQLGLSAMETKEQYDKHIDALEDADQAHGSLKAYAQQYLSAIAYLRRSDEKERWETKATEVQGFLGNEAKIYTDAMGVVVRINFKFNSAEFENEVKALNSNYEELCKKLRNLLVENPDYQIALIGHGGPISSQEKNLIVSQRRIDTIKDRILNGTQGDERIKLERRLVTQAKGKAELLPKEGGYHDHGDRSDTADIAINRRVEVRLVIPDFSISLPPSRTGTLALNRAHQYWEGFKITAKEAQKEAFFSAIDVLATVALWTPASPIAAYYLAGSTAGKLLGAATDFYGDLFGDQTFKKLKDTYNTKSMLKTLSMINQELIVLYEEVDTKLEQKELKPSEIAGFLESQVNHDELLKRFLLRAYALNSLVELLAILSSMDGVLRSFDNLIEQYEVDLFIEQYVMSDNWSIPVNMGNTLALNWINRKKAFNSSLSHTVSSLAFDQGRQVHGSFNTGFPVQSQLYLNDKTADMIDINLAKKEGLKAFCNDFNLTKVELEEKDIGFSRLLVKEGNNWQPYVDWVREESGRKLRPQTRVMLQVILTGEGEHHSKSMFLREVSYSTEVIGFNTNCPAFDVLFTKKNAQELQDPDGAVAKYFEQQPQLQEEELELHSLEFEPTYTFGHVYIHGLKPLCPYVKGIDSLKALIKGQSVFEHVLDNDGFDQMEYTFSLAKHDLALGVRMVGTNNQFRLEYLTAKYGTSKASSPQKSHFDGQIEVLSQFEDTDFLIEDFVMSESSSARDNTPQVIGDQLTVLQGIEIDGQLKWGEDWTEQALASEFDWNKETSFAVCFALFGDELASQEYETMRLNWRELMMKLKLKDGPTIHSAMHYCGEMSIATHTTVVPSNNNYNGMQNEIVFKLAHDKTQSTHNHDDLAQSAIDFLQDNTAQYSQSLKSSDRKHVYIVRFKFTYVSPTGTLVDGMRPYGDIIAGKNLKPLTVTFESLQQSALNEGYPLPGIDVRLPPIKDYMDKPWTRILNEKEPSSISVRNHWGNLESPEQKREFVNKWITEQGLSLKAPQVELLQIKEI</sequence>
<accession>A7N6M8</accession>
<dbReference type="InterPro" id="IPR036737">
    <property type="entry name" value="OmpA-like_sf"/>
</dbReference>
<feature type="coiled-coil region" evidence="1">
    <location>
        <begin position="650"/>
        <end position="677"/>
    </location>
</feature>
<evidence type="ECO:0000256" key="1">
    <source>
        <dbReference type="SAM" id="Coils"/>
    </source>
</evidence>
<evidence type="ECO:0000313" key="2">
    <source>
        <dbReference type="EMBL" id="ABU74101.1"/>
    </source>
</evidence>